<dbReference type="KEGG" id="shx:MS3_00004345"/>
<reference evidence="1" key="3">
    <citation type="submission" date="2021-06" db="EMBL/GenBank/DDBJ databases">
        <title>Chromosome-level genome assembly for S. haematobium.</title>
        <authorList>
            <person name="Stroehlein A.J."/>
        </authorList>
    </citation>
    <scope>NUCLEOTIDE SEQUENCE</scope>
</reference>
<reference evidence="1" key="1">
    <citation type="journal article" date="2012" name="Nat. Genet.">
        <title>Whole-genome sequence of Schistosoma haematobium.</title>
        <authorList>
            <person name="Young N.D."/>
            <person name="Jex A.R."/>
            <person name="Li B."/>
            <person name="Liu S."/>
            <person name="Yang L."/>
            <person name="Xiong Z."/>
            <person name="Li Y."/>
            <person name="Cantacessi C."/>
            <person name="Hall R.S."/>
            <person name="Xu X."/>
            <person name="Chen F."/>
            <person name="Wu X."/>
            <person name="Zerlotini A."/>
            <person name="Oliveira G."/>
            <person name="Hofmann A."/>
            <person name="Zhang G."/>
            <person name="Fang X."/>
            <person name="Kang Y."/>
            <person name="Campbell B.E."/>
            <person name="Loukas A."/>
            <person name="Ranganathan S."/>
            <person name="Rollinson D."/>
            <person name="Rinaldi G."/>
            <person name="Brindley P.J."/>
            <person name="Yang H."/>
            <person name="Wang J."/>
            <person name="Wang J."/>
            <person name="Gasser R.B."/>
        </authorList>
    </citation>
    <scope>NUCLEOTIDE SEQUENCE</scope>
</reference>
<dbReference type="CTD" id="5947"/>
<sequence length="247" mass="27429">MPISPRFVTPTSRSFSFPLIQQASARFATAPTHSCTPLFVRTTKVSPFYASLSTGHRVIFETQDATHHPDMNGIGQVMKTVIVQDPSLLAKDPADIKLHDLALELHLGSLRIATATDIPALNHEILTKTTDDTVLLRIVARFRIMIVLILGHQMLNEDIATKIQVVQLTKVAMQVLLIVVHVIIIPVLCHVHAPGHNKATTVSDLDRHLTTIMMVPQENIHLTVAQVIKVVEKANIDMLNMFIYIIL</sequence>
<evidence type="ECO:0000313" key="2">
    <source>
        <dbReference type="Proteomes" id="UP000471633"/>
    </source>
</evidence>
<dbReference type="GO" id="GO:0003677">
    <property type="term" value="F:DNA binding"/>
    <property type="evidence" value="ECO:0007669"/>
    <property type="project" value="UniProtKB-KW"/>
</dbReference>
<reference evidence="1" key="4">
    <citation type="journal article" date="2022" name="PLoS Pathog.">
        <title>Chromosome-level genome of Schistosoma haematobium underpins genome-wide explorations of molecular variation.</title>
        <authorList>
            <person name="Stroehlein A.J."/>
            <person name="Korhonen P.K."/>
            <person name="Lee V.V."/>
            <person name="Ralph S.A."/>
            <person name="Mentink-Kane M."/>
            <person name="You H."/>
            <person name="McManus D.P."/>
            <person name="Tchuente L.T."/>
            <person name="Stothard J.R."/>
            <person name="Kaur P."/>
            <person name="Dudchenko O."/>
            <person name="Aiden E.L."/>
            <person name="Yang B."/>
            <person name="Yang H."/>
            <person name="Emery A.M."/>
            <person name="Webster B.L."/>
            <person name="Brindley P.J."/>
            <person name="Rollinson D."/>
            <person name="Chang B.C.H."/>
            <person name="Gasser R.B."/>
            <person name="Young N.D."/>
        </authorList>
    </citation>
    <scope>NUCLEOTIDE SEQUENCE</scope>
</reference>
<proteinExistence type="predicted"/>
<dbReference type="GeneID" id="24596355"/>
<keyword evidence="1" id="KW-0238">DNA-binding</keyword>
<dbReference type="Proteomes" id="UP000471633">
    <property type="component" value="Unassembled WGS sequence"/>
</dbReference>
<accession>A0A922S434</accession>
<dbReference type="RefSeq" id="XP_051072405.1">
    <property type="nucleotide sequence ID" value="XM_051212249.1"/>
</dbReference>
<name>A0A922S434_SCHHA</name>
<gene>
    <name evidence="1" type="primary">RBP1</name>
    <name evidence="1" type="ORF">MS3_00004345</name>
</gene>
<dbReference type="AlphaFoldDB" id="A0A922S434"/>
<comment type="caution">
    <text evidence="1">The sequence shown here is derived from an EMBL/GenBank/DDBJ whole genome shotgun (WGS) entry which is preliminary data.</text>
</comment>
<dbReference type="EMBL" id="AMPZ03000002">
    <property type="protein sequence ID" value="KAH9592400.1"/>
    <property type="molecule type" value="Genomic_DNA"/>
</dbReference>
<organism evidence="1 2">
    <name type="scientific">Schistosoma haematobium</name>
    <name type="common">Blood fluke</name>
    <dbReference type="NCBI Taxonomy" id="6185"/>
    <lineage>
        <taxon>Eukaryota</taxon>
        <taxon>Metazoa</taxon>
        <taxon>Spiralia</taxon>
        <taxon>Lophotrochozoa</taxon>
        <taxon>Platyhelminthes</taxon>
        <taxon>Trematoda</taxon>
        <taxon>Digenea</taxon>
        <taxon>Strigeidida</taxon>
        <taxon>Schistosomatoidea</taxon>
        <taxon>Schistosomatidae</taxon>
        <taxon>Schistosoma</taxon>
    </lineage>
</organism>
<protein>
    <submittedName>
        <fullName evidence="1">DNA-binding proteins Bright/BRCAA1/rbp1</fullName>
    </submittedName>
</protein>
<keyword evidence="2" id="KW-1185">Reference proteome</keyword>
<evidence type="ECO:0000313" key="1">
    <source>
        <dbReference type="EMBL" id="KAH9592400.1"/>
    </source>
</evidence>
<reference evidence="1" key="2">
    <citation type="journal article" date="2019" name="Gigascience">
        <title>High-quality Schistosoma haematobium genome achieved by single-molecule and long-range sequencing.</title>
        <authorList>
            <person name="Stroehlein A.J."/>
            <person name="Korhonen P.K."/>
            <person name="Chong T.M."/>
            <person name="Lim Y.L."/>
            <person name="Chan K.G."/>
            <person name="Webster B."/>
            <person name="Rollinson D."/>
            <person name="Brindley P.J."/>
            <person name="Gasser R.B."/>
            <person name="Young N.D."/>
        </authorList>
    </citation>
    <scope>NUCLEOTIDE SEQUENCE</scope>
</reference>